<dbReference type="PANTHER" id="PTHR43581">
    <property type="entry name" value="ATP/GTP PHOSPHATASE"/>
    <property type="match status" value="1"/>
</dbReference>
<evidence type="ECO:0000259" key="1">
    <source>
        <dbReference type="Pfam" id="PF13175"/>
    </source>
</evidence>
<dbReference type="InterPro" id="IPR003959">
    <property type="entry name" value="ATPase_AAA_core"/>
</dbReference>
<proteinExistence type="predicted"/>
<dbReference type="InterPro" id="IPR027417">
    <property type="entry name" value="P-loop_NTPase"/>
</dbReference>
<evidence type="ECO:0000313" key="3">
    <source>
        <dbReference type="EMBL" id="CAA6823927.1"/>
    </source>
</evidence>
<dbReference type="PANTHER" id="PTHR43581:SF4">
    <property type="entry name" value="ATP_GTP PHOSPHATASE"/>
    <property type="match status" value="1"/>
</dbReference>
<dbReference type="Gene3D" id="3.40.50.300">
    <property type="entry name" value="P-loop containing nucleotide triphosphate hydrolases"/>
    <property type="match status" value="1"/>
</dbReference>
<sequence length="325" mass="36322">MLDSLKISNFRCFENLEISSLGRVNLIVGKNNTGKSTVLEAVHVLARNGADDALSSILKDRHEFFSDAADSSKEVSSADLWGKVRALNNNKEISIGNLQGTKIVGSEFTGEALFERVLRGEPMIDTTAPHAIIRTTLESETKLAELWDEVYLNSEDQFLQDALHILNPNITSLMFVQRPDKSVGSDGMSRRVAVVKLKGESKAISLKSMGEGISRLLQIFLHAFFARDGYLMIDEFENGLHYSIQEEVLEKLFKLAKELNIQVFMTTHSKDVIKAFSKVSLASPEEGRLISLGRNEREPDKKTITALVYNEDDIKLIAETDMEVR</sequence>
<reference evidence="3" key="1">
    <citation type="submission" date="2020-01" db="EMBL/GenBank/DDBJ databases">
        <authorList>
            <person name="Meier V. D."/>
            <person name="Meier V D."/>
        </authorList>
    </citation>
    <scope>NUCLEOTIDE SEQUENCE</scope>
    <source>
        <strain evidence="3">HLG_WM_MAG_09</strain>
    </source>
</reference>
<dbReference type="AlphaFoldDB" id="A0A6S6U0S8"/>
<accession>A0A6S6U0S8</accession>
<evidence type="ECO:0000259" key="2">
    <source>
        <dbReference type="Pfam" id="PF13304"/>
    </source>
</evidence>
<dbReference type="GO" id="GO:0005524">
    <property type="term" value="F:ATP binding"/>
    <property type="evidence" value="ECO:0007669"/>
    <property type="project" value="InterPro"/>
</dbReference>
<evidence type="ECO:0008006" key="4">
    <source>
        <dbReference type="Google" id="ProtNLM"/>
    </source>
</evidence>
<name>A0A6S6U0S8_9GAMM</name>
<organism evidence="3">
    <name type="scientific">uncultured Thiotrichaceae bacterium</name>
    <dbReference type="NCBI Taxonomy" id="298394"/>
    <lineage>
        <taxon>Bacteria</taxon>
        <taxon>Pseudomonadati</taxon>
        <taxon>Pseudomonadota</taxon>
        <taxon>Gammaproteobacteria</taxon>
        <taxon>Thiotrichales</taxon>
        <taxon>Thiotrichaceae</taxon>
        <taxon>environmental samples</taxon>
    </lineage>
</organism>
<protein>
    <recommendedName>
        <fullName evidence="4">ATPase AAA-type core domain-containing protein</fullName>
    </recommendedName>
</protein>
<dbReference type="SUPFAM" id="SSF52540">
    <property type="entry name" value="P-loop containing nucleoside triphosphate hydrolases"/>
    <property type="match status" value="1"/>
</dbReference>
<dbReference type="InterPro" id="IPR051396">
    <property type="entry name" value="Bact_Antivir_Def_Nuclease"/>
</dbReference>
<dbReference type="EMBL" id="CACVAT010000384">
    <property type="protein sequence ID" value="CAA6823927.1"/>
    <property type="molecule type" value="Genomic_DNA"/>
</dbReference>
<dbReference type="GO" id="GO:0016887">
    <property type="term" value="F:ATP hydrolysis activity"/>
    <property type="evidence" value="ECO:0007669"/>
    <property type="project" value="InterPro"/>
</dbReference>
<dbReference type="Pfam" id="PF13175">
    <property type="entry name" value="AAA_15"/>
    <property type="match status" value="1"/>
</dbReference>
<gene>
    <name evidence="3" type="ORF">HELGO_WM17106</name>
</gene>
<dbReference type="Pfam" id="PF13304">
    <property type="entry name" value="AAA_21"/>
    <property type="match status" value="1"/>
</dbReference>
<feature type="domain" description="Endonuclease GajA/Old nuclease/RecF-like AAA" evidence="1">
    <location>
        <begin position="1"/>
        <end position="70"/>
    </location>
</feature>
<feature type="domain" description="ATPase AAA-type core" evidence="2">
    <location>
        <begin position="198"/>
        <end position="269"/>
    </location>
</feature>
<dbReference type="InterPro" id="IPR041685">
    <property type="entry name" value="AAA_GajA/Old/RecF-like"/>
</dbReference>